<keyword evidence="7" id="KW-1185">Reference proteome</keyword>
<dbReference type="SUPFAM" id="SSF53756">
    <property type="entry name" value="UDP-Glycosyltransferase/glycogen phosphorylase"/>
    <property type="match status" value="1"/>
</dbReference>
<dbReference type="InterPro" id="IPR001296">
    <property type="entry name" value="Glyco_trans_1"/>
</dbReference>
<sequence>MSAAAGRPRVLVDGRPLRGHLSGVGQYVWHLAAALAATAGHPETGDLEVQVLVIGDGPDGLAASPAGVGVRGAGPVPRKAFNGLAAYAPLVPASAFGLRADLVHCTYFERLPALPRGTRVVSTVHDVAFLRLPQVFSRINLAASRRALRWQVARSDVLLTPSQFTKDELVALCDVPPEKVVVTPLAVTEAVGAAEGPAGRADPRPLRERPFVLYLGNVEPRKNLARLLRAWAGSDARSSHDLVLAGTALAHAADLQAELAAAGGSVVPLGFVDAATKHELLRRCTAFVYPSLYEGFGIPVLEAMAAGAPVVTSTAGALAELTAGAALAVDPLRVDALRDAVDALVADEALRTRLGALGLSRAAGFSWERTAALTADVYRQVLGSAPVPSPRRSSSPPVVDLRDGAGRDGGRRRVER</sequence>
<feature type="domain" description="Glycosyltransferase subfamily 4-like N-terminal" evidence="5">
    <location>
        <begin position="22"/>
        <end position="187"/>
    </location>
</feature>
<evidence type="ECO:0000259" key="5">
    <source>
        <dbReference type="Pfam" id="PF13439"/>
    </source>
</evidence>
<evidence type="ECO:0000313" key="6">
    <source>
        <dbReference type="EMBL" id="TXR56336.1"/>
    </source>
</evidence>
<dbReference type="GO" id="GO:0009103">
    <property type="term" value="P:lipopolysaccharide biosynthetic process"/>
    <property type="evidence" value="ECO:0007669"/>
    <property type="project" value="TreeGrafter"/>
</dbReference>
<dbReference type="InterPro" id="IPR028098">
    <property type="entry name" value="Glyco_trans_4-like_N"/>
</dbReference>
<dbReference type="EMBL" id="VKAC01000005">
    <property type="protein sequence ID" value="TXR56336.1"/>
    <property type="molecule type" value="Genomic_DNA"/>
</dbReference>
<dbReference type="AlphaFoldDB" id="A0A5C8ZHE7"/>
<feature type="compositionally biased region" description="Low complexity" evidence="3">
    <location>
        <begin position="384"/>
        <end position="399"/>
    </location>
</feature>
<feature type="domain" description="Glycosyl transferase family 1" evidence="4">
    <location>
        <begin position="207"/>
        <end position="355"/>
    </location>
</feature>
<comment type="caution">
    <text evidence="6">The sequence shown here is derived from an EMBL/GenBank/DDBJ whole genome shotgun (WGS) entry which is preliminary data.</text>
</comment>
<dbReference type="Pfam" id="PF00534">
    <property type="entry name" value="Glycos_transf_1"/>
    <property type="match status" value="1"/>
</dbReference>
<dbReference type="OrthoDB" id="9801609at2"/>
<evidence type="ECO:0000313" key="7">
    <source>
        <dbReference type="Proteomes" id="UP000321234"/>
    </source>
</evidence>
<protein>
    <submittedName>
        <fullName evidence="6">Glycosyltransferase family 4 protein</fullName>
    </submittedName>
</protein>
<accession>A0A5C8ZHE7</accession>
<dbReference type="GO" id="GO:0016757">
    <property type="term" value="F:glycosyltransferase activity"/>
    <property type="evidence" value="ECO:0007669"/>
    <property type="project" value="UniProtKB-KW"/>
</dbReference>
<name>A0A5C8ZHE7_9ACTN</name>
<evidence type="ECO:0000256" key="1">
    <source>
        <dbReference type="ARBA" id="ARBA00022676"/>
    </source>
</evidence>
<dbReference type="CDD" id="cd03809">
    <property type="entry name" value="GT4_MtfB-like"/>
    <property type="match status" value="1"/>
</dbReference>
<proteinExistence type="predicted"/>
<dbReference type="RefSeq" id="WP_147926129.1">
    <property type="nucleotide sequence ID" value="NZ_VKAC01000005.1"/>
</dbReference>
<dbReference type="Pfam" id="PF13439">
    <property type="entry name" value="Glyco_transf_4"/>
    <property type="match status" value="1"/>
</dbReference>
<evidence type="ECO:0000256" key="3">
    <source>
        <dbReference type="SAM" id="MobiDB-lite"/>
    </source>
</evidence>
<dbReference type="PANTHER" id="PTHR46401">
    <property type="entry name" value="GLYCOSYLTRANSFERASE WBBK-RELATED"/>
    <property type="match status" value="1"/>
</dbReference>
<feature type="region of interest" description="Disordered" evidence="3">
    <location>
        <begin position="384"/>
        <end position="416"/>
    </location>
</feature>
<feature type="compositionally biased region" description="Basic and acidic residues" evidence="3">
    <location>
        <begin position="400"/>
        <end position="416"/>
    </location>
</feature>
<dbReference type="Gene3D" id="3.40.50.2000">
    <property type="entry name" value="Glycogen Phosphorylase B"/>
    <property type="match status" value="2"/>
</dbReference>
<dbReference type="Proteomes" id="UP000321234">
    <property type="component" value="Unassembled WGS sequence"/>
</dbReference>
<keyword evidence="1" id="KW-0328">Glycosyltransferase</keyword>
<keyword evidence="2 6" id="KW-0808">Transferase</keyword>
<evidence type="ECO:0000259" key="4">
    <source>
        <dbReference type="Pfam" id="PF00534"/>
    </source>
</evidence>
<gene>
    <name evidence="6" type="ORF">FMM08_09495</name>
</gene>
<organism evidence="6 7">
    <name type="scientific">Quadrisphaera setariae</name>
    <dbReference type="NCBI Taxonomy" id="2593304"/>
    <lineage>
        <taxon>Bacteria</taxon>
        <taxon>Bacillati</taxon>
        <taxon>Actinomycetota</taxon>
        <taxon>Actinomycetes</taxon>
        <taxon>Kineosporiales</taxon>
        <taxon>Kineosporiaceae</taxon>
        <taxon>Quadrisphaera</taxon>
    </lineage>
</organism>
<dbReference type="PANTHER" id="PTHR46401:SF2">
    <property type="entry name" value="GLYCOSYLTRANSFERASE WBBK-RELATED"/>
    <property type="match status" value="1"/>
</dbReference>
<reference evidence="6 7" key="1">
    <citation type="submission" date="2019-07" db="EMBL/GenBank/DDBJ databases">
        <title>Quadrisphaera sp. strain DD2A genome sequencing and assembly.</title>
        <authorList>
            <person name="Kim I."/>
        </authorList>
    </citation>
    <scope>NUCLEOTIDE SEQUENCE [LARGE SCALE GENOMIC DNA]</scope>
    <source>
        <strain evidence="6 7">DD2A</strain>
    </source>
</reference>
<evidence type="ECO:0000256" key="2">
    <source>
        <dbReference type="ARBA" id="ARBA00022679"/>
    </source>
</evidence>